<feature type="chain" id="PRO_5012657974" evidence="1">
    <location>
        <begin position="18"/>
        <end position="204"/>
    </location>
</feature>
<dbReference type="EMBL" id="FQYN01000007">
    <property type="protein sequence ID" value="SHJ48733.1"/>
    <property type="molecule type" value="Genomic_DNA"/>
</dbReference>
<name>A0A1M6JQ73_9BACT</name>
<sequence>MVAYPSMKKTVLFAVSAAVLLQLTSCLNTEREVGTSRNADRVYTPPTTTARVSDRTVLNTVRASHYFSNTKAKDNFILQLQGPKIMNGQARFIIVSSTGDTLRKEVMPATALLDERQLDDPQAATVRDKEIAILRGMNSFFAEDRFVQPAVSKTATQPGEVDAESWTSVKADSRAVGFDYVTAAGKERRIAFDKKQQKAVVVAE</sequence>
<protein>
    <submittedName>
        <fullName evidence="2">Uncharacterized protein</fullName>
    </submittedName>
</protein>
<dbReference type="AlphaFoldDB" id="A0A1M6JQ73"/>
<keyword evidence="3" id="KW-1185">Reference proteome</keyword>
<dbReference type="Proteomes" id="UP000184418">
    <property type="component" value="Unassembled WGS sequence"/>
</dbReference>
<evidence type="ECO:0000313" key="2">
    <source>
        <dbReference type="EMBL" id="SHJ48733.1"/>
    </source>
</evidence>
<feature type="signal peptide" evidence="1">
    <location>
        <begin position="1"/>
        <end position="17"/>
    </location>
</feature>
<accession>A0A1M6JQ73</accession>
<proteinExistence type="predicted"/>
<dbReference type="STRING" id="1121955.SAMN02745146_3221"/>
<gene>
    <name evidence="2" type="ORF">SAMN02745146_3221</name>
</gene>
<evidence type="ECO:0000256" key="1">
    <source>
        <dbReference type="SAM" id="SignalP"/>
    </source>
</evidence>
<organism evidence="2 3">
    <name type="scientific">Hymenobacter daecheongensis DSM 21074</name>
    <dbReference type="NCBI Taxonomy" id="1121955"/>
    <lineage>
        <taxon>Bacteria</taxon>
        <taxon>Pseudomonadati</taxon>
        <taxon>Bacteroidota</taxon>
        <taxon>Cytophagia</taxon>
        <taxon>Cytophagales</taxon>
        <taxon>Hymenobacteraceae</taxon>
        <taxon>Hymenobacter</taxon>
    </lineage>
</organism>
<keyword evidence="1" id="KW-0732">Signal</keyword>
<evidence type="ECO:0000313" key="3">
    <source>
        <dbReference type="Proteomes" id="UP000184418"/>
    </source>
</evidence>
<reference evidence="2 3" key="1">
    <citation type="submission" date="2016-11" db="EMBL/GenBank/DDBJ databases">
        <authorList>
            <person name="Jaros S."/>
            <person name="Januszkiewicz K."/>
            <person name="Wedrychowicz H."/>
        </authorList>
    </citation>
    <scope>NUCLEOTIDE SEQUENCE [LARGE SCALE GENOMIC DNA]</scope>
    <source>
        <strain evidence="2 3">DSM 21074</strain>
    </source>
</reference>